<evidence type="ECO:0000313" key="2">
    <source>
        <dbReference type="Proteomes" id="UP000469724"/>
    </source>
</evidence>
<dbReference type="RefSeq" id="WP_163301174.1">
    <property type="nucleotide sequence ID" value="NZ_JAAGRQ010000014.1"/>
</dbReference>
<dbReference type="Gene3D" id="3.90.550.10">
    <property type="entry name" value="Spore Coat Polysaccharide Biosynthesis Protein SpsA, Chain A"/>
    <property type="match status" value="1"/>
</dbReference>
<protein>
    <submittedName>
        <fullName evidence="1">Uncharacterized protein</fullName>
    </submittedName>
</protein>
<keyword evidence="2" id="KW-1185">Reference proteome</keyword>
<gene>
    <name evidence="1" type="ORF">G3N56_05075</name>
</gene>
<evidence type="ECO:0000313" key="1">
    <source>
        <dbReference type="EMBL" id="NDY56118.1"/>
    </source>
</evidence>
<dbReference type="Proteomes" id="UP000469724">
    <property type="component" value="Unassembled WGS sequence"/>
</dbReference>
<dbReference type="AlphaFoldDB" id="A0A7K3NIV0"/>
<reference evidence="1 2" key="1">
    <citation type="submission" date="2020-02" db="EMBL/GenBank/DDBJ databases">
        <title>Comparative genomics of sulfur disproportionating microorganisms.</title>
        <authorList>
            <person name="Ward L.M."/>
            <person name="Bertran E."/>
            <person name="Johnston D.T."/>
        </authorList>
    </citation>
    <scope>NUCLEOTIDE SEQUENCE [LARGE SCALE GENOMIC DNA]</scope>
    <source>
        <strain evidence="1 2">DSM 3696</strain>
    </source>
</reference>
<dbReference type="SUPFAM" id="SSF53448">
    <property type="entry name" value="Nucleotide-diphospho-sugar transferases"/>
    <property type="match status" value="1"/>
</dbReference>
<dbReference type="EMBL" id="JAAGRQ010000014">
    <property type="protein sequence ID" value="NDY56118.1"/>
    <property type="molecule type" value="Genomic_DNA"/>
</dbReference>
<name>A0A7K3NIV0_9BACT</name>
<proteinExistence type="predicted"/>
<sequence length="226" mass="25751">MKVTAIILALEHLTPSVRELWAEPIARTPVLKMVVENCLGSGVVDEAFVLGDFDELCSLPDVGGAKVRRVPGYCSQHHFNFLNMEVRCIDMESAMAAEIGAAADLTFFVAWNLPFIRSRHYELLYHRLLDDPVAARVLPITQVDPQLYMLRESTRKFYPVWCHKGLDRQLIQPLFRPVNACLASWGRLRMTLPKFVGLEMEHSALYQIVTRDDMEQAGRMFAYVVP</sequence>
<comment type="caution">
    <text evidence="1">The sequence shown here is derived from an EMBL/GenBank/DDBJ whole genome shotgun (WGS) entry which is preliminary data.</text>
</comment>
<accession>A0A7K3NIV0</accession>
<dbReference type="InterPro" id="IPR029044">
    <property type="entry name" value="Nucleotide-diphossugar_trans"/>
</dbReference>
<organism evidence="1 2">
    <name type="scientific">Desulfolutivibrio sulfodismutans</name>
    <dbReference type="NCBI Taxonomy" id="63561"/>
    <lineage>
        <taxon>Bacteria</taxon>
        <taxon>Pseudomonadati</taxon>
        <taxon>Thermodesulfobacteriota</taxon>
        <taxon>Desulfovibrionia</taxon>
        <taxon>Desulfovibrionales</taxon>
        <taxon>Desulfovibrionaceae</taxon>
        <taxon>Desulfolutivibrio</taxon>
    </lineage>
</organism>